<feature type="compositionally biased region" description="Polar residues" evidence="4">
    <location>
        <begin position="178"/>
        <end position="190"/>
    </location>
</feature>
<feature type="domain" description="Zinc finger PHD-type" evidence="5">
    <location>
        <begin position="282"/>
        <end position="328"/>
    </location>
</feature>
<dbReference type="GO" id="GO:0000122">
    <property type="term" value="P:negative regulation of transcription by RNA polymerase II"/>
    <property type="evidence" value="ECO:0007669"/>
    <property type="project" value="TreeGrafter"/>
</dbReference>
<dbReference type="Pfam" id="PF16737">
    <property type="entry name" value="PHF12_MRG_bd"/>
    <property type="match status" value="1"/>
</dbReference>
<dbReference type="GO" id="GO:0008270">
    <property type="term" value="F:zinc ion binding"/>
    <property type="evidence" value="ECO:0007669"/>
    <property type="project" value="UniProtKB-KW"/>
</dbReference>
<feature type="compositionally biased region" description="Low complexity" evidence="4">
    <location>
        <begin position="885"/>
        <end position="901"/>
    </location>
</feature>
<keyword evidence="3" id="KW-0862">Zinc</keyword>
<feature type="compositionally biased region" description="Acidic residues" evidence="4">
    <location>
        <begin position="194"/>
        <end position="203"/>
    </location>
</feature>
<dbReference type="PROSITE" id="PS01359">
    <property type="entry name" value="ZF_PHD_1"/>
    <property type="match status" value="1"/>
</dbReference>
<feature type="region of interest" description="Disordered" evidence="4">
    <location>
        <begin position="420"/>
        <end position="441"/>
    </location>
</feature>
<feature type="compositionally biased region" description="Low complexity" evidence="4">
    <location>
        <begin position="142"/>
        <end position="154"/>
    </location>
</feature>
<feature type="region of interest" description="Disordered" evidence="4">
    <location>
        <begin position="135"/>
        <end position="161"/>
    </location>
</feature>
<feature type="compositionally biased region" description="Basic and acidic residues" evidence="4">
    <location>
        <begin position="477"/>
        <end position="508"/>
    </location>
</feature>
<dbReference type="InterPro" id="IPR038098">
    <property type="entry name" value="PHF12_MRG-bd_sf"/>
</dbReference>
<evidence type="ECO:0000256" key="4">
    <source>
        <dbReference type="SAM" id="MobiDB-lite"/>
    </source>
</evidence>
<proteinExistence type="predicted"/>
<dbReference type="SUPFAM" id="SSF57903">
    <property type="entry name" value="FYVE/PHD zinc finger"/>
    <property type="match status" value="2"/>
</dbReference>
<dbReference type="SUPFAM" id="SSF49879">
    <property type="entry name" value="SMAD/FHA domain"/>
    <property type="match status" value="1"/>
</dbReference>
<dbReference type="Pfam" id="PF00628">
    <property type="entry name" value="PHD"/>
    <property type="match status" value="2"/>
</dbReference>
<dbReference type="InterPro" id="IPR008984">
    <property type="entry name" value="SMAD_FHA_dom_sf"/>
</dbReference>
<feature type="compositionally biased region" description="Polar residues" evidence="4">
    <location>
        <begin position="423"/>
        <end position="439"/>
    </location>
</feature>
<feature type="region of interest" description="Disordered" evidence="4">
    <location>
        <begin position="533"/>
        <end position="572"/>
    </location>
</feature>
<feature type="region of interest" description="Disordered" evidence="4">
    <location>
        <begin position="871"/>
        <end position="914"/>
    </location>
</feature>
<evidence type="ECO:0000259" key="5">
    <source>
        <dbReference type="SMART" id="SM00249"/>
    </source>
</evidence>
<evidence type="ECO:0000313" key="7">
    <source>
        <dbReference type="Proteomes" id="UP001152759"/>
    </source>
</evidence>
<gene>
    <name evidence="6" type="ORF">BEMITA_LOCUS13014</name>
</gene>
<dbReference type="PANTHER" id="PTHR46309">
    <property type="entry name" value="PHD FINGER PROTEIN 12"/>
    <property type="match status" value="1"/>
</dbReference>
<feature type="region of interest" description="Disordered" evidence="4">
    <location>
        <begin position="463"/>
        <end position="521"/>
    </location>
</feature>
<accession>A0A9P0AHM2</accession>
<dbReference type="InterPro" id="IPR019786">
    <property type="entry name" value="Zinc_finger_PHD-type_CS"/>
</dbReference>
<dbReference type="KEGG" id="btab:109030213"/>
<dbReference type="GO" id="GO:0003714">
    <property type="term" value="F:transcription corepressor activity"/>
    <property type="evidence" value="ECO:0007669"/>
    <property type="project" value="InterPro"/>
</dbReference>
<reference evidence="6" key="1">
    <citation type="submission" date="2021-12" db="EMBL/GenBank/DDBJ databases">
        <authorList>
            <person name="King R."/>
        </authorList>
    </citation>
    <scope>NUCLEOTIDE SEQUENCE</scope>
</reference>
<dbReference type="AlphaFoldDB" id="A0A9P0AHM2"/>
<dbReference type="InterPro" id="IPR013083">
    <property type="entry name" value="Znf_RING/FYVE/PHD"/>
</dbReference>
<dbReference type="InterPro" id="IPR011011">
    <property type="entry name" value="Znf_FYVE_PHD"/>
</dbReference>
<protein>
    <recommendedName>
        <fullName evidence="5">Zinc finger PHD-type domain-containing protein</fullName>
    </recommendedName>
</protein>
<dbReference type="Gene3D" id="3.30.40.10">
    <property type="entry name" value="Zinc/RING finger domain, C3HC4 (zinc finger)"/>
    <property type="match status" value="2"/>
</dbReference>
<dbReference type="CDD" id="cd15534">
    <property type="entry name" value="PHD2_PHF12_Rco1"/>
    <property type="match status" value="1"/>
</dbReference>
<dbReference type="SMART" id="SM00249">
    <property type="entry name" value="PHD"/>
    <property type="match status" value="2"/>
</dbReference>
<feature type="region of interest" description="Disordered" evidence="4">
    <location>
        <begin position="178"/>
        <end position="203"/>
    </location>
</feature>
<name>A0A9P0AHM2_BEMTA</name>
<sequence length="914" mass="101222">MSKSEAELEKSVSLMDQIQALIAPPTSRTGSDGKGEGLEERHPYYRRPGQGHNHDCCDACGEGGNLLCCDLCPASFHLTCHDPPLVEADIPSGLWSCHQCQYLAKKSKEKDNFKCSGSKGATSKYRAKIPECKTPVSRRTSRASSIDSAGSSQAKLKRTNFTESEFDAQSRAIMESLELSTKQSTSSSMAGGSDEYDSEDESLDEELIFSTDNPMQALIDAAAQLNPTQFELPRDMSVPINFPGSDKPFCPKKVSSAHLVVGKKAEDQHVSEDGIVPEPVRFCFECGKTCRYAPLIACDYCPLFYHLDCLDPPLTYFPASRWMCPAHPEHFIDSSLLKSTSVTERVRLWQRFNRPFDHHTVTLEFYRKTHLRNVMHPIGPPILNNNSINVPESVKALYRNPPPALPTLKTHVREEKFRRNNRNHFTSNLKNENCSNGPTENEKEQWLLGLLSFQSELANYLAKDKSTKPPSPNTTESCEKNQSNEEASKTETAIKTESEVKSADENCTNKHSVANGDTLDTLKTEVPHPLCNGDVVSSKKSNHLTQLGNDASSKKSNVEEKSDTAAISDKVPRHSSQCNVSISGVDSLLNSVNELGKLTTSVLSTADSCKLLESLDPRLVHLLACQQLQKLTDSVRTSQLAFDKSLNDSEEEWKVSTKARATISPLSLLSAPSVPMVLRTLTIGTDSCADLCLKNYGHCDFVSSKHAAIFFDEGSLHYELLNYSEHGTIVDNVLYSCDTSNRPRPRVNTRSRSNKEGIKVKRPVYKYADDSDSEEEIKLDPFGGRTPKWMRCKCYEDDPSSGSESEGEEVTSGKNHGWEGSALLNHGSQISFGCLKFIFSISEFAPSLYIKEHNSVKDFLSDCKVIHSSRMTVKDQQAKKKRRSASISSSSSSSSSTLSHTSKMEVDSDESCDE</sequence>
<dbReference type="GO" id="GO:0070822">
    <property type="term" value="C:Sin3-type complex"/>
    <property type="evidence" value="ECO:0007669"/>
    <property type="project" value="TreeGrafter"/>
</dbReference>
<feature type="compositionally biased region" description="Basic and acidic residues" evidence="4">
    <location>
        <begin position="552"/>
        <end position="563"/>
    </location>
</feature>
<feature type="domain" description="Zinc finger PHD-type" evidence="5">
    <location>
        <begin position="56"/>
        <end position="101"/>
    </location>
</feature>
<dbReference type="InterPro" id="IPR042163">
    <property type="entry name" value="PHF12"/>
</dbReference>
<keyword evidence="2" id="KW-0863">Zinc-finger</keyword>
<keyword evidence="7" id="KW-1185">Reference proteome</keyword>
<evidence type="ECO:0000256" key="3">
    <source>
        <dbReference type="ARBA" id="ARBA00022833"/>
    </source>
</evidence>
<dbReference type="Gene3D" id="2.60.200.20">
    <property type="match status" value="1"/>
</dbReference>
<evidence type="ECO:0000256" key="1">
    <source>
        <dbReference type="ARBA" id="ARBA00022723"/>
    </source>
</evidence>
<dbReference type="PANTHER" id="PTHR46309:SF1">
    <property type="entry name" value="PHD FINGER PROTEIN 12"/>
    <property type="match status" value="1"/>
</dbReference>
<dbReference type="Gene3D" id="6.10.20.60">
    <property type="entry name" value="PHD finger protein 12"/>
    <property type="match status" value="1"/>
</dbReference>
<dbReference type="InterPro" id="IPR031966">
    <property type="entry name" value="PHF12_MRG-bd"/>
</dbReference>
<dbReference type="InterPro" id="IPR001965">
    <property type="entry name" value="Znf_PHD"/>
</dbReference>
<dbReference type="EMBL" id="OU963869">
    <property type="protein sequence ID" value="CAH0394751.1"/>
    <property type="molecule type" value="Genomic_DNA"/>
</dbReference>
<dbReference type="CDD" id="cd15533">
    <property type="entry name" value="PHD1_PHF12"/>
    <property type="match status" value="1"/>
</dbReference>
<dbReference type="Proteomes" id="UP001152759">
    <property type="component" value="Chromosome 8"/>
</dbReference>
<keyword evidence="1" id="KW-0479">Metal-binding</keyword>
<evidence type="ECO:0000256" key="2">
    <source>
        <dbReference type="ARBA" id="ARBA00022771"/>
    </source>
</evidence>
<organism evidence="6 7">
    <name type="scientific">Bemisia tabaci</name>
    <name type="common">Sweetpotato whitefly</name>
    <name type="synonym">Aleurodes tabaci</name>
    <dbReference type="NCBI Taxonomy" id="7038"/>
    <lineage>
        <taxon>Eukaryota</taxon>
        <taxon>Metazoa</taxon>
        <taxon>Ecdysozoa</taxon>
        <taxon>Arthropoda</taxon>
        <taxon>Hexapoda</taxon>
        <taxon>Insecta</taxon>
        <taxon>Pterygota</taxon>
        <taxon>Neoptera</taxon>
        <taxon>Paraneoptera</taxon>
        <taxon>Hemiptera</taxon>
        <taxon>Sternorrhyncha</taxon>
        <taxon>Aleyrodoidea</taxon>
        <taxon>Aleyrodidae</taxon>
        <taxon>Aleyrodinae</taxon>
        <taxon>Bemisia</taxon>
    </lineage>
</organism>
<dbReference type="InterPro" id="IPR019787">
    <property type="entry name" value="Znf_PHD-finger"/>
</dbReference>
<evidence type="ECO:0000313" key="6">
    <source>
        <dbReference type="EMBL" id="CAH0394751.1"/>
    </source>
</evidence>